<evidence type="ECO:0000256" key="2">
    <source>
        <dbReference type="ARBA" id="ARBA00006840"/>
    </source>
</evidence>
<dbReference type="OrthoDB" id="5870230at2759"/>
<evidence type="ECO:0000256" key="5">
    <source>
        <dbReference type="ARBA" id="ARBA00023136"/>
    </source>
</evidence>
<accession>A0A813RR57</accession>
<dbReference type="PANTHER" id="PTHR19282">
    <property type="entry name" value="TETRASPANIN"/>
    <property type="match status" value="1"/>
</dbReference>
<dbReference type="AlphaFoldDB" id="A0A813RR57"/>
<evidence type="ECO:0000313" key="8">
    <source>
        <dbReference type="Proteomes" id="UP000663891"/>
    </source>
</evidence>
<dbReference type="EMBL" id="CAJNON010000016">
    <property type="protein sequence ID" value="CAF0784638.1"/>
    <property type="molecule type" value="Genomic_DNA"/>
</dbReference>
<reference evidence="7" key="1">
    <citation type="submission" date="2021-02" db="EMBL/GenBank/DDBJ databases">
        <authorList>
            <person name="Nowell W R."/>
        </authorList>
    </citation>
    <scope>NUCLEOTIDE SEQUENCE</scope>
</reference>
<dbReference type="SUPFAM" id="SSF48652">
    <property type="entry name" value="Tetraspanin"/>
    <property type="match status" value="1"/>
</dbReference>
<feature type="transmembrane region" description="Helical" evidence="6">
    <location>
        <begin position="72"/>
        <end position="92"/>
    </location>
</feature>
<evidence type="ECO:0000256" key="1">
    <source>
        <dbReference type="ARBA" id="ARBA00004141"/>
    </source>
</evidence>
<dbReference type="Gene3D" id="1.10.1450.10">
    <property type="entry name" value="Tetraspanin"/>
    <property type="match status" value="1"/>
</dbReference>
<dbReference type="PIRSF" id="PIRSF002419">
    <property type="entry name" value="Tetraspanin"/>
    <property type="match status" value="1"/>
</dbReference>
<dbReference type="InterPro" id="IPR000301">
    <property type="entry name" value="Tetraspanin_animals"/>
</dbReference>
<feature type="transmembrane region" description="Helical" evidence="6">
    <location>
        <begin position="104"/>
        <end position="127"/>
    </location>
</feature>
<protein>
    <recommendedName>
        <fullName evidence="6">Tetraspanin</fullName>
    </recommendedName>
</protein>
<sequence length="287" mass="30918">MASGRGHGSMSLSMKFLRLLIVLFNMAFIVIGLAVLAIGVYCIKDPQMQTIGSVLNPNLTSTYSQSFANFKAFAIALVAIGGVLLFIGFLGCCGSIKGFRFLHVMYAVILGLIIIAEVALVIVFLAYQQQFRAKTIPKLQNAIATYYVGTPIDNTTVVNSVSLSWDFAQFNLQCCGAVGPSDFVAAKNWTRTNPYPPAAPLLVPFTCCPLGAAKSWTQLPTNLSSAANCAATSSGAYTVGCYDRLVSILATYKNYAMIVGIIIGVIEVLALVFALLLFRRKEDYDTL</sequence>
<dbReference type="PRINTS" id="PR00259">
    <property type="entry name" value="TMFOUR"/>
</dbReference>
<feature type="transmembrane region" description="Helical" evidence="6">
    <location>
        <begin position="20"/>
        <end position="41"/>
    </location>
</feature>
<dbReference type="InterPro" id="IPR008952">
    <property type="entry name" value="Tetraspanin_EC2_sf"/>
</dbReference>
<dbReference type="Proteomes" id="UP000663891">
    <property type="component" value="Unassembled WGS sequence"/>
</dbReference>
<keyword evidence="5 6" id="KW-0472">Membrane</keyword>
<dbReference type="GO" id="GO:0005886">
    <property type="term" value="C:plasma membrane"/>
    <property type="evidence" value="ECO:0007669"/>
    <property type="project" value="TreeGrafter"/>
</dbReference>
<keyword evidence="3 6" id="KW-0812">Transmembrane</keyword>
<feature type="transmembrane region" description="Helical" evidence="6">
    <location>
        <begin position="255"/>
        <end position="278"/>
    </location>
</feature>
<keyword evidence="4 6" id="KW-1133">Transmembrane helix</keyword>
<comment type="similarity">
    <text evidence="2 6">Belongs to the tetraspanin (TM4SF) family.</text>
</comment>
<evidence type="ECO:0000313" key="7">
    <source>
        <dbReference type="EMBL" id="CAF0784638.1"/>
    </source>
</evidence>
<dbReference type="PANTHER" id="PTHR19282:SF555">
    <property type="entry name" value="TETRASPANIN-2A"/>
    <property type="match status" value="1"/>
</dbReference>
<proteinExistence type="inferred from homology"/>
<comment type="subcellular location">
    <subcellularLocation>
        <location evidence="1 6">Membrane</location>
        <topology evidence="1 6">Multi-pass membrane protein</topology>
    </subcellularLocation>
</comment>
<name>A0A813RR57_9BILA</name>
<gene>
    <name evidence="7" type="ORF">VCS650_LOCUS3136</name>
</gene>
<comment type="caution">
    <text evidence="7">The sequence shown here is derived from an EMBL/GenBank/DDBJ whole genome shotgun (WGS) entry which is preliminary data.</text>
</comment>
<dbReference type="Pfam" id="PF00335">
    <property type="entry name" value="Tetraspanin"/>
    <property type="match status" value="1"/>
</dbReference>
<organism evidence="7 8">
    <name type="scientific">Adineta steineri</name>
    <dbReference type="NCBI Taxonomy" id="433720"/>
    <lineage>
        <taxon>Eukaryota</taxon>
        <taxon>Metazoa</taxon>
        <taxon>Spiralia</taxon>
        <taxon>Gnathifera</taxon>
        <taxon>Rotifera</taxon>
        <taxon>Eurotatoria</taxon>
        <taxon>Bdelloidea</taxon>
        <taxon>Adinetida</taxon>
        <taxon>Adinetidae</taxon>
        <taxon>Adineta</taxon>
    </lineage>
</organism>
<evidence type="ECO:0000256" key="3">
    <source>
        <dbReference type="ARBA" id="ARBA00022692"/>
    </source>
</evidence>
<evidence type="ECO:0000256" key="4">
    <source>
        <dbReference type="ARBA" id="ARBA00022989"/>
    </source>
</evidence>
<dbReference type="InterPro" id="IPR018499">
    <property type="entry name" value="Tetraspanin/Peripherin"/>
</dbReference>
<evidence type="ECO:0000256" key="6">
    <source>
        <dbReference type="RuleBase" id="RU361218"/>
    </source>
</evidence>